<keyword evidence="2 8" id="KW-0732">Signal</keyword>
<dbReference type="PROSITE" id="PS51123">
    <property type="entry name" value="OMPA_2"/>
    <property type="match status" value="1"/>
</dbReference>
<dbReference type="Pfam" id="PF00691">
    <property type="entry name" value="OmpA"/>
    <property type="match status" value="1"/>
</dbReference>
<evidence type="ECO:0000313" key="11">
    <source>
        <dbReference type="Proteomes" id="UP000830116"/>
    </source>
</evidence>
<dbReference type="SUPFAM" id="SSF103088">
    <property type="entry name" value="OmpA-like"/>
    <property type="match status" value="1"/>
</dbReference>
<protein>
    <recommendedName>
        <fullName evidence="8">Peptidoglycan-associated lipoprotein</fullName>
        <shortName evidence="8">PAL</shortName>
    </recommendedName>
</protein>
<evidence type="ECO:0000256" key="5">
    <source>
        <dbReference type="ARBA" id="ARBA00023237"/>
    </source>
</evidence>
<evidence type="ECO:0000256" key="2">
    <source>
        <dbReference type="ARBA" id="ARBA00022729"/>
    </source>
</evidence>
<evidence type="ECO:0000256" key="4">
    <source>
        <dbReference type="ARBA" id="ARBA00023139"/>
    </source>
</evidence>
<evidence type="ECO:0000256" key="3">
    <source>
        <dbReference type="ARBA" id="ARBA00023136"/>
    </source>
</evidence>
<keyword evidence="7" id="KW-0131">Cell cycle</keyword>
<dbReference type="PRINTS" id="PR01021">
    <property type="entry name" value="OMPADOMAIN"/>
</dbReference>
<dbReference type="InterPro" id="IPR014169">
    <property type="entry name" value="Pal_lipo_C"/>
</dbReference>
<evidence type="ECO:0000259" key="9">
    <source>
        <dbReference type="PROSITE" id="PS51123"/>
    </source>
</evidence>
<dbReference type="InterPro" id="IPR050330">
    <property type="entry name" value="Bact_OuterMem_StrucFunc"/>
</dbReference>
<feature type="domain" description="OmpA-like" evidence="9">
    <location>
        <begin position="52"/>
        <end position="167"/>
    </location>
</feature>
<reference evidence="10" key="1">
    <citation type="submission" date="2022-03" db="EMBL/GenBank/DDBJ databases">
        <title>Genome Identification and Characterization of new species Bdellovibrio reynosense LBG001 sp. nov. from a Mexico soil sample.</title>
        <authorList>
            <person name="Camilli A."/>
            <person name="Ajao Y."/>
            <person name="Guo X."/>
        </authorList>
    </citation>
    <scope>NUCLEOTIDE SEQUENCE</scope>
    <source>
        <strain evidence="10">LBG001</strain>
    </source>
</reference>
<keyword evidence="6 8" id="KW-0449">Lipoprotein</keyword>
<dbReference type="PROSITE" id="PS01068">
    <property type="entry name" value="OMPA_1"/>
    <property type="match status" value="1"/>
</dbReference>
<keyword evidence="4 8" id="KW-0564">Palmitate</keyword>
<dbReference type="InterPro" id="IPR039001">
    <property type="entry name" value="Pal"/>
</dbReference>
<evidence type="ECO:0000256" key="8">
    <source>
        <dbReference type="HAMAP-Rule" id="MF_02204"/>
    </source>
</evidence>
<evidence type="ECO:0000256" key="1">
    <source>
        <dbReference type="ARBA" id="ARBA00022618"/>
    </source>
</evidence>
<dbReference type="InterPro" id="IPR006665">
    <property type="entry name" value="OmpA-like"/>
</dbReference>
<keyword evidence="3 8" id="KW-0472">Membrane</keyword>
<keyword evidence="5 8" id="KW-0998">Cell outer membrane</keyword>
<sequence length="167" mass="17864">MLRKLALGLVACALVAGCKGKQTQSDQAIETLPTGGSTQIDTAPLAYDAMGSDSGKIDGLVSVFFGYDKSNLDAQAKKDIATNVQWMKSHPNVKVQVEGHTDSRGTIEYNVALGERRANAVKAYMASLGIASDRLSVISYGKEKPLEMGETEAAWAKNRRANFVPAQ</sequence>
<name>A0ABY4C5U1_9BACT</name>
<proteinExistence type="inferred from homology"/>
<dbReference type="Proteomes" id="UP000830116">
    <property type="component" value="Chromosome"/>
</dbReference>
<dbReference type="Gene3D" id="3.30.1330.60">
    <property type="entry name" value="OmpA-like domain"/>
    <property type="match status" value="1"/>
</dbReference>
<keyword evidence="1" id="KW-0132">Cell division</keyword>
<dbReference type="RefSeq" id="WP_243535207.1">
    <property type="nucleotide sequence ID" value="NZ_CP093442.1"/>
</dbReference>
<dbReference type="PANTHER" id="PTHR30329">
    <property type="entry name" value="STATOR ELEMENT OF FLAGELLAR MOTOR COMPLEX"/>
    <property type="match status" value="1"/>
</dbReference>
<dbReference type="CDD" id="cd07185">
    <property type="entry name" value="OmpA_C-like"/>
    <property type="match status" value="1"/>
</dbReference>
<organism evidence="10 11">
    <name type="scientific">Bdellovibrio reynosensis</name>
    <dbReference type="NCBI Taxonomy" id="2835041"/>
    <lineage>
        <taxon>Bacteria</taxon>
        <taxon>Pseudomonadati</taxon>
        <taxon>Bdellovibrionota</taxon>
        <taxon>Bdellovibrionia</taxon>
        <taxon>Bdellovibrionales</taxon>
        <taxon>Pseudobdellovibrionaceae</taxon>
        <taxon>Bdellovibrio</taxon>
    </lineage>
</organism>
<dbReference type="NCBIfam" id="TIGR02802">
    <property type="entry name" value="Pal_lipo"/>
    <property type="match status" value="1"/>
</dbReference>
<comment type="similarity">
    <text evidence="8">Belongs to the Pal lipoprotein family.</text>
</comment>
<dbReference type="InterPro" id="IPR006690">
    <property type="entry name" value="OMPA-like_CS"/>
</dbReference>
<dbReference type="InterPro" id="IPR006664">
    <property type="entry name" value="OMP_bac"/>
</dbReference>
<dbReference type="HAMAP" id="MF_02204">
    <property type="entry name" value="Pal"/>
    <property type="match status" value="1"/>
</dbReference>
<evidence type="ECO:0000256" key="6">
    <source>
        <dbReference type="ARBA" id="ARBA00023288"/>
    </source>
</evidence>
<dbReference type="PRINTS" id="PR01023">
    <property type="entry name" value="NAFLGMOTY"/>
</dbReference>
<keyword evidence="11" id="KW-1185">Reference proteome</keyword>
<dbReference type="EMBL" id="CP093442">
    <property type="protein sequence ID" value="UOE99848.1"/>
    <property type="molecule type" value="Genomic_DNA"/>
</dbReference>
<evidence type="ECO:0000256" key="7">
    <source>
        <dbReference type="ARBA" id="ARBA00023306"/>
    </source>
</evidence>
<accession>A0ABY4C5U1</accession>
<dbReference type="InterPro" id="IPR036737">
    <property type="entry name" value="OmpA-like_sf"/>
</dbReference>
<gene>
    <name evidence="8 10" type="primary">pal</name>
    <name evidence="10" type="ORF">MNR06_09080</name>
</gene>
<comment type="subcellular location">
    <subcellularLocation>
        <location evidence="8">Cell outer membrane</location>
        <topology evidence="8">Lipid-anchor</topology>
    </subcellularLocation>
</comment>
<dbReference type="PROSITE" id="PS51257">
    <property type="entry name" value="PROKAR_LIPOPROTEIN"/>
    <property type="match status" value="1"/>
</dbReference>
<evidence type="ECO:0000313" key="10">
    <source>
        <dbReference type="EMBL" id="UOE99848.1"/>
    </source>
</evidence>
<dbReference type="PANTHER" id="PTHR30329:SF21">
    <property type="entry name" value="LIPOPROTEIN YIAD-RELATED"/>
    <property type="match status" value="1"/>
</dbReference>